<comment type="caution">
    <text evidence="2">The sequence shown here is derived from an EMBL/GenBank/DDBJ whole genome shotgun (WGS) entry which is preliminary data.</text>
</comment>
<dbReference type="Proteomes" id="UP001271007">
    <property type="component" value="Unassembled WGS sequence"/>
</dbReference>
<feature type="region of interest" description="Disordered" evidence="1">
    <location>
        <begin position="51"/>
        <end position="73"/>
    </location>
</feature>
<accession>A0AAJ0D8K0</accession>
<protein>
    <submittedName>
        <fullName evidence="2">Uncharacterized protein</fullName>
    </submittedName>
</protein>
<feature type="compositionally biased region" description="Low complexity" evidence="1">
    <location>
        <begin position="154"/>
        <end position="170"/>
    </location>
</feature>
<dbReference type="AlphaFoldDB" id="A0AAJ0D8K0"/>
<gene>
    <name evidence="2" type="ORF">LTR09_009718</name>
</gene>
<evidence type="ECO:0000313" key="2">
    <source>
        <dbReference type="EMBL" id="KAK3049064.1"/>
    </source>
</evidence>
<feature type="compositionally biased region" description="Polar residues" evidence="1">
    <location>
        <begin position="55"/>
        <end position="67"/>
    </location>
</feature>
<feature type="region of interest" description="Disordered" evidence="1">
    <location>
        <begin position="91"/>
        <end position="176"/>
    </location>
</feature>
<evidence type="ECO:0000256" key="1">
    <source>
        <dbReference type="SAM" id="MobiDB-lite"/>
    </source>
</evidence>
<name>A0AAJ0D8K0_9PEZI</name>
<evidence type="ECO:0000313" key="3">
    <source>
        <dbReference type="Proteomes" id="UP001271007"/>
    </source>
</evidence>
<proteinExistence type="predicted"/>
<keyword evidence="3" id="KW-1185">Reference proteome</keyword>
<sequence>MFPPAPRIETPVLGPAVNEFDFGLASTFTPITPCGPAVESKPQAHHFQDARLGAEQTTREQPSLTTTPPQPKAKFDAKSTYKLFPVVKEITGAGDDPQTPPAHGHITVSPQIHPAYRPRKESMSGSIRSRKDSGTSFSGTRRIPMRIISGSTAPSKGRSSTSNSPSNGSTPWQSRWSDETITSPLVATTPGPRTSFGSLLRTSNSQYPACFFEDDEDDESAPLRRKLRWKRSGNATEIRTAKAGRFDDRNSFGRKVKRLLLCGCGT</sequence>
<organism evidence="2 3">
    <name type="scientific">Extremus antarcticus</name>
    <dbReference type="NCBI Taxonomy" id="702011"/>
    <lineage>
        <taxon>Eukaryota</taxon>
        <taxon>Fungi</taxon>
        <taxon>Dikarya</taxon>
        <taxon>Ascomycota</taxon>
        <taxon>Pezizomycotina</taxon>
        <taxon>Dothideomycetes</taxon>
        <taxon>Dothideomycetidae</taxon>
        <taxon>Mycosphaerellales</taxon>
        <taxon>Extremaceae</taxon>
        <taxon>Extremus</taxon>
    </lineage>
</organism>
<reference evidence="2" key="1">
    <citation type="submission" date="2023-04" db="EMBL/GenBank/DDBJ databases">
        <title>Black Yeasts Isolated from many extreme environments.</title>
        <authorList>
            <person name="Coleine C."/>
            <person name="Stajich J.E."/>
            <person name="Selbmann L."/>
        </authorList>
    </citation>
    <scope>NUCLEOTIDE SEQUENCE</scope>
    <source>
        <strain evidence="2">CCFEE 5312</strain>
    </source>
</reference>
<dbReference type="EMBL" id="JAWDJX010000043">
    <property type="protein sequence ID" value="KAK3049064.1"/>
    <property type="molecule type" value="Genomic_DNA"/>
</dbReference>